<gene>
    <name evidence="2" type="ORF">CUT44_24075</name>
</gene>
<dbReference type="PROSITE" id="PS50234">
    <property type="entry name" value="VWFA"/>
    <property type="match status" value="1"/>
</dbReference>
<dbReference type="InterPro" id="IPR036465">
    <property type="entry name" value="vWFA_dom_sf"/>
</dbReference>
<dbReference type="Proteomes" id="UP000230407">
    <property type="component" value="Unassembled WGS sequence"/>
</dbReference>
<name>A0A2M8LTS3_9ACTN</name>
<organism evidence="2 3">
    <name type="scientific">Streptomyces carminius</name>
    <dbReference type="NCBI Taxonomy" id="2665496"/>
    <lineage>
        <taxon>Bacteria</taxon>
        <taxon>Bacillati</taxon>
        <taxon>Actinomycetota</taxon>
        <taxon>Actinomycetes</taxon>
        <taxon>Kitasatosporales</taxon>
        <taxon>Streptomycetaceae</taxon>
        <taxon>Streptomyces</taxon>
    </lineage>
</organism>
<protein>
    <recommendedName>
        <fullName evidence="1">VWFA domain-containing protein</fullName>
    </recommendedName>
</protein>
<dbReference type="EMBL" id="PGGW01000066">
    <property type="protein sequence ID" value="PJE95362.1"/>
    <property type="molecule type" value="Genomic_DNA"/>
</dbReference>
<evidence type="ECO:0000313" key="2">
    <source>
        <dbReference type="EMBL" id="PJE95362.1"/>
    </source>
</evidence>
<dbReference type="Gene3D" id="3.40.50.1460">
    <property type="match status" value="1"/>
</dbReference>
<dbReference type="SMART" id="SM00327">
    <property type="entry name" value="VWA"/>
    <property type="match status" value="1"/>
</dbReference>
<keyword evidence="3" id="KW-1185">Reference proteome</keyword>
<sequence length="856" mass="92472">MRRYGPHGPGSRAVLFGVSEYENEHRCRSLAALPGVKHNLAELREALTDERTGVFRKDRVETVPATSCDTFLRALRRATEKTTGLLLVYYSGHAWLSTDGHELFLTAGNSDAGTDPGGRYLNAVSWQRDVCPLLRTRRTWTGLPGRRRRAKHIVVVLDCCYAGNALSGFDPGGASVSVLTAVQSRRMIPSGSGDECTPYTRKLVELLRNRDRDEPVTVAWLAGALFAAFQGVTTFSSGTTVGDRWCPQSRLSRDAHHVVLARGEEPQRGPSLRERAKERARVLARWCGRNVRRPAAVVPAAVALALAAVALVGFLRPLGGSADCPSPLELRLLADADARPAVQKVVDGFLDSGGNKDDDGCRSSGVTVYEAKSTDAVEFLRDGSTGGVAAQPDIWIPGATSTYRRAAAGGTGEAALELLGPVAYSPVVVAVPDVLSLSQAQRNAHPLAHILESLRKSNPHQTVLRADPEHTDAAQLATVTLYGEHPSTKPIADDELFDYEQDMAAELSPVPETSHALMCRLASDAGLESRAQVLIPEHVMVRFGLLSDDLGRPGCATATLGSHTALYPTDVPMLDHPFVHVTWRKADRDTGRREAAVRRLHEWFTGDRAQRILIADGYRGVGEDNRPAAPRGGSPVAESQTVPKPVLSAQEVTGEAVTRTLGQYREALGSGRVLYLLDSSSSMAGVWEGRGMAKHLLSQSLESLGRRDEYGIWSVASAARTRDIAAFGRHDREAARDALAKARTLERDADIGRALDDALELLAAPPEGDRPRLVVLITDGEDSADITGDERAALLERVGRERIPVVVVALQISGCADGGINRRIADRSRGRCLDFSGDRLRELRDEVARVGTGDAR</sequence>
<proteinExistence type="predicted"/>
<dbReference type="Pfam" id="PF00092">
    <property type="entry name" value="VWA"/>
    <property type="match status" value="1"/>
</dbReference>
<comment type="caution">
    <text evidence="2">The sequence shown here is derived from an EMBL/GenBank/DDBJ whole genome shotgun (WGS) entry which is preliminary data.</text>
</comment>
<dbReference type="Gene3D" id="3.40.50.410">
    <property type="entry name" value="von Willebrand factor, type A domain"/>
    <property type="match status" value="1"/>
</dbReference>
<evidence type="ECO:0000259" key="1">
    <source>
        <dbReference type="PROSITE" id="PS50234"/>
    </source>
</evidence>
<dbReference type="InterPro" id="IPR002035">
    <property type="entry name" value="VWF_A"/>
</dbReference>
<dbReference type="AlphaFoldDB" id="A0A2M8LTS3"/>
<feature type="domain" description="VWFA" evidence="1">
    <location>
        <begin position="672"/>
        <end position="850"/>
    </location>
</feature>
<accession>A0A2M8LTS3</accession>
<dbReference type="CDD" id="cd00198">
    <property type="entry name" value="vWFA"/>
    <property type="match status" value="1"/>
</dbReference>
<dbReference type="SUPFAM" id="SSF53300">
    <property type="entry name" value="vWA-like"/>
    <property type="match status" value="1"/>
</dbReference>
<evidence type="ECO:0000313" key="3">
    <source>
        <dbReference type="Proteomes" id="UP000230407"/>
    </source>
</evidence>
<reference evidence="2 3" key="1">
    <citation type="submission" date="2017-11" db="EMBL/GenBank/DDBJ databases">
        <title>Streptomyces carmine sp. nov., a novel actinomycete isolated from Sophora alopecuroides in Xinjiang, China.</title>
        <authorList>
            <person name="Wang Y."/>
            <person name="Luo X."/>
            <person name="Wan C."/>
            <person name="Zhang L."/>
        </authorList>
    </citation>
    <scope>NUCLEOTIDE SEQUENCE [LARGE SCALE GENOMIC DNA]</scope>
    <source>
        <strain evidence="2 3">TRM SA0054</strain>
    </source>
</reference>